<feature type="compositionally biased region" description="Basic residues" evidence="2">
    <location>
        <begin position="298"/>
        <end position="307"/>
    </location>
</feature>
<dbReference type="OrthoDB" id="17373at2759"/>
<feature type="compositionally biased region" description="Low complexity" evidence="2">
    <location>
        <begin position="212"/>
        <end position="233"/>
    </location>
</feature>
<dbReference type="GO" id="GO:0003796">
    <property type="term" value="F:lysozyme activity"/>
    <property type="evidence" value="ECO:0007669"/>
    <property type="project" value="TreeGrafter"/>
</dbReference>
<evidence type="ECO:0000256" key="2">
    <source>
        <dbReference type="SAM" id="MobiDB-lite"/>
    </source>
</evidence>
<proteinExistence type="predicted"/>
<accession>A0A8S4ASA6</accession>
<evidence type="ECO:0000259" key="3">
    <source>
        <dbReference type="PROSITE" id="PS00128"/>
    </source>
</evidence>
<dbReference type="Proteomes" id="UP000677803">
    <property type="component" value="Unassembled WGS sequence"/>
</dbReference>
<feature type="region of interest" description="Disordered" evidence="2">
    <location>
        <begin position="274"/>
        <end position="307"/>
    </location>
</feature>
<dbReference type="SUPFAM" id="SSF53955">
    <property type="entry name" value="Lysozyme-like"/>
    <property type="match status" value="1"/>
</dbReference>
<dbReference type="Pfam" id="PF00062">
    <property type="entry name" value="Lys"/>
    <property type="match status" value="1"/>
</dbReference>
<feature type="compositionally biased region" description="Acidic residues" evidence="2">
    <location>
        <begin position="274"/>
        <end position="291"/>
    </location>
</feature>
<evidence type="ECO:0000313" key="5">
    <source>
        <dbReference type="Proteomes" id="UP000677803"/>
    </source>
</evidence>
<dbReference type="EMBL" id="CAJRST010008890">
    <property type="protein sequence ID" value="CAG5897252.1"/>
    <property type="molecule type" value="Genomic_DNA"/>
</dbReference>
<dbReference type="InterPro" id="IPR019799">
    <property type="entry name" value="Glyco_hydro_22_CS"/>
</dbReference>
<dbReference type="Gene3D" id="1.10.530.10">
    <property type="match status" value="1"/>
</dbReference>
<gene>
    <name evidence="4" type="ORF">MMEN_LOCUS8311</name>
</gene>
<dbReference type="PROSITE" id="PS00128">
    <property type="entry name" value="GLYCOSYL_HYDROL_F22_1"/>
    <property type="match status" value="1"/>
</dbReference>
<reference evidence="4" key="1">
    <citation type="submission" date="2021-05" db="EMBL/GenBank/DDBJ databases">
        <authorList>
            <person name="Tigano A."/>
        </authorList>
    </citation>
    <scope>NUCLEOTIDE SEQUENCE</scope>
</reference>
<dbReference type="InterPro" id="IPR001916">
    <property type="entry name" value="Glyco_hydro_22"/>
</dbReference>
<dbReference type="AlphaFoldDB" id="A0A8S4ASA6"/>
<dbReference type="InterPro" id="IPR023346">
    <property type="entry name" value="Lysozyme-like_dom_sf"/>
</dbReference>
<evidence type="ECO:0000256" key="1">
    <source>
        <dbReference type="ARBA" id="ARBA00023157"/>
    </source>
</evidence>
<evidence type="ECO:0000313" key="4">
    <source>
        <dbReference type="EMBL" id="CAG5897252.1"/>
    </source>
</evidence>
<feature type="region of interest" description="Disordered" evidence="2">
    <location>
        <begin position="139"/>
        <end position="255"/>
    </location>
</feature>
<keyword evidence="5" id="KW-1185">Reference proteome</keyword>
<name>A0A8S4ASA6_9TELE</name>
<dbReference type="PANTHER" id="PTHR11407:SF69">
    <property type="entry name" value="LYSOZYME C, MILK ISOZYME"/>
    <property type="match status" value="1"/>
</dbReference>
<feature type="domain" description="Glycosyl hydrolases family 22 (GH22)" evidence="3">
    <location>
        <begin position="342"/>
        <end position="360"/>
    </location>
</feature>
<comment type="caution">
    <text evidence="4">The sequence shown here is derived from an EMBL/GenBank/DDBJ whole genome shotgun (WGS) entry which is preliminary data.</text>
</comment>
<organism evidence="4 5">
    <name type="scientific">Menidia menidia</name>
    <name type="common">Atlantic silverside</name>
    <dbReference type="NCBI Taxonomy" id="238744"/>
    <lineage>
        <taxon>Eukaryota</taxon>
        <taxon>Metazoa</taxon>
        <taxon>Chordata</taxon>
        <taxon>Craniata</taxon>
        <taxon>Vertebrata</taxon>
        <taxon>Euteleostomi</taxon>
        <taxon>Actinopterygii</taxon>
        <taxon>Neopterygii</taxon>
        <taxon>Teleostei</taxon>
        <taxon>Neoteleostei</taxon>
        <taxon>Acanthomorphata</taxon>
        <taxon>Ovalentaria</taxon>
        <taxon>Atherinomorphae</taxon>
        <taxon>Atheriniformes</taxon>
        <taxon>Atherinopsidae</taxon>
        <taxon>Menidiinae</taxon>
        <taxon>Menidia</taxon>
    </lineage>
</organism>
<feature type="compositionally biased region" description="Low complexity" evidence="2">
    <location>
        <begin position="150"/>
        <end position="204"/>
    </location>
</feature>
<sequence length="389" mass="43587">MDLWFFYLSTFNPELSGLRTQLRVKGGTSAMRKEVIRNKIRAVGKMARVFSVLREPEFPSGVYRVDILERVGMKLGLLLVLAVAVVVPSISESRVVSKCEVRAQLMDTIRLPRRLARFKEEIVAIVTCEAQRRSHLNTGLVRVHGKRKTTTTAQPTRPATTGTKTATEAATTKAQTQAPTSTTTTTTTKAQTQAPTTGTTTPTTTPTPTPTPTTTTTTTTTTPTTTTTTTTTPVAGGRKKRRASSSSETSMDSEEVMEEIFADEDHQFNEQQLEDDDDHLDADETGEEDSSSELMDGKRHRRSAHRRRSRKRVPWSLGLYGIFQLSDSHFCSSGYRWSRNVCRAKCSDFADEDITDDVACLVRSHYWRFLLRVASRSCLRFRRIYFHGC</sequence>
<keyword evidence="1" id="KW-1015">Disulfide bond</keyword>
<dbReference type="PANTHER" id="PTHR11407">
    <property type="entry name" value="LYSOZYME C"/>
    <property type="match status" value="1"/>
</dbReference>
<protein>
    <submittedName>
        <fullName evidence="4">(Atlantic silverside) hypothetical protein</fullName>
    </submittedName>
</protein>